<accession>D8PVW4</accession>
<keyword evidence="2" id="KW-1185">Reference proteome</keyword>
<name>D8PVW4_SCHCM</name>
<reference evidence="1 2" key="1">
    <citation type="journal article" date="2010" name="Nat. Biotechnol.">
        <title>Genome sequence of the model mushroom Schizophyllum commune.</title>
        <authorList>
            <person name="Ohm R.A."/>
            <person name="de Jong J.F."/>
            <person name="Lugones L.G."/>
            <person name="Aerts A."/>
            <person name="Kothe E."/>
            <person name="Stajich J.E."/>
            <person name="de Vries R.P."/>
            <person name="Record E."/>
            <person name="Levasseur A."/>
            <person name="Baker S.E."/>
            <person name="Bartholomew K.A."/>
            <person name="Coutinho P.M."/>
            <person name="Erdmann S."/>
            <person name="Fowler T.J."/>
            <person name="Gathman A.C."/>
            <person name="Lombard V."/>
            <person name="Henrissat B."/>
            <person name="Knabe N."/>
            <person name="Kuees U."/>
            <person name="Lilly W.W."/>
            <person name="Lindquist E."/>
            <person name="Lucas S."/>
            <person name="Magnuson J.K."/>
            <person name="Piumi F."/>
            <person name="Raudaskoski M."/>
            <person name="Salamov A."/>
            <person name="Schmutz J."/>
            <person name="Schwarze F.W.M.R."/>
            <person name="vanKuyk P.A."/>
            <person name="Horton J.S."/>
            <person name="Grigoriev I.V."/>
            <person name="Woesten H.A.B."/>
        </authorList>
    </citation>
    <scope>NUCLEOTIDE SEQUENCE [LARGE SCALE GENOMIC DNA]</scope>
    <source>
        <strain evidence="2">H4-8 / FGSC 9210</strain>
    </source>
</reference>
<organism evidence="2">
    <name type="scientific">Schizophyllum commune (strain H4-8 / FGSC 9210)</name>
    <name type="common">Split gill fungus</name>
    <dbReference type="NCBI Taxonomy" id="578458"/>
    <lineage>
        <taxon>Eukaryota</taxon>
        <taxon>Fungi</taxon>
        <taxon>Dikarya</taxon>
        <taxon>Basidiomycota</taxon>
        <taxon>Agaricomycotina</taxon>
        <taxon>Agaricomycetes</taxon>
        <taxon>Agaricomycetidae</taxon>
        <taxon>Agaricales</taxon>
        <taxon>Schizophyllaceae</taxon>
        <taxon>Schizophyllum</taxon>
    </lineage>
</organism>
<dbReference type="HOGENOM" id="CLU_3368736_0_0_1"/>
<protein>
    <submittedName>
        <fullName evidence="1">Hypothetical metallothionein</fullName>
    </submittedName>
</protein>
<evidence type="ECO:0000313" key="2">
    <source>
        <dbReference type="Proteomes" id="UP000007431"/>
    </source>
</evidence>
<sequence length="35" mass="3686">MYSTTQIPVDAHCGQNNCQCSGSCSCQANDCKCGK</sequence>
<dbReference type="Proteomes" id="UP000007431">
    <property type="component" value="Unassembled WGS sequence"/>
</dbReference>
<dbReference type="InParanoid" id="D8PVW4"/>
<dbReference type="EMBL" id="GL377303">
    <property type="protein sequence ID" value="EFJ00106.1"/>
    <property type="molecule type" value="Genomic_DNA"/>
</dbReference>
<dbReference type="AlphaFoldDB" id="D8PVW4"/>
<proteinExistence type="predicted"/>
<gene>
    <name evidence="1" type="ORF">SCHCODRAFT_270011</name>
</gene>
<evidence type="ECO:0000313" key="1">
    <source>
        <dbReference type="EMBL" id="EFJ00106.1"/>
    </source>
</evidence>